<dbReference type="PROSITE" id="PS01174">
    <property type="entry name" value="LIPASE_GDXG_SER"/>
    <property type="match status" value="1"/>
</dbReference>
<dbReference type="Proteomes" id="UP000186553">
    <property type="component" value="Unassembled WGS sequence"/>
</dbReference>
<dbReference type="Gene3D" id="3.40.50.1820">
    <property type="entry name" value="alpha/beta hydrolase"/>
    <property type="match status" value="1"/>
</dbReference>
<comment type="caution">
    <text evidence="3">The sequence shown here is derived from an EMBL/GenBank/DDBJ whole genome shotgun (WGS) entry which is preliminary data.</text>
</comment>
<feature type="active site" evidence="1">
    <location>
        <position position="165"/>
    </location>
</feature>
<evidence type="ECO:0000256" key="1">
    <source>
        <dbReference type="PROSITE-ProRule" id="PRU10038"/>
    </source>
</evidence>
<dbReference type="InterPro" id="IPR013094">
    <property type="entry name" value="AB_hydrolase_3"/>
</dbReference>
<dbReference type="GO" id="GO:0005829">
    <property type="term" value="C:cytosol"/>
    <property type="evidence" value="ECO:0007669"/>
    <property type="project" value="TreeGrafter"/>
</dbReference>
<evidence type="ECO:0000313" key="4">
    <source>
        <dbReference type="Proteomes" id="UP000186553"/>
    </source>
</evidence>
<dbReference type="PANTHER" id="PTHR23025">
    <property type="entry name" value="TRIACYLGLYCEROL LIPASE"/>
    <property type="match status" value="1"/>
</dbReference>
<accession>A0A1C3CXE9</accession>
<evidence type="ECO:0000259" key="2">
    <source>
        <dbReference type="Pfam" id="PF07859"/>
    </source>
</evidence>
<reference evidence="3 4" key="1">
    <citation type="submission" date="2016-07" db="EMBL/GenBank/DDBJ databases">
        <title>Acinetobacter sp. ANC 4603.</title>
        <authorList>
            <person name="Radolfova-Krizova L."/>
            <person name="Nemec A."/>
        </authorList>
    </citation>
    <scope>NUCLEOTIDE SEQUENCE [LARGE SCALE GENOMIC DNA]</scope>
    <source>
        <strain evidence="3 4">ANC 4603</strain>
    </source>
</reference>
<dbReference type="SUPFAM" id="SSF53474">
    <property type="entry name" value="alpha/beta-Hydrolases"/>
    <property type="match status" value="1"/>
</dbReference>
<feature type="domain" description="Alpha/beta hydrolase fold-3" evidence="2">
    <location>
        <begin position="87"/>
        <end position="290"/>
    </location>
</feature>
<dbReference type="OrthoDB" id="9806180at2"/>
<dbReference type="AlphaFoldDB" id="A0A1C3CXE9"/>
<dbReference type="Pfam" id="PF07859">
    <property type="entry name" value="Abhydrolase_3"/>
    <property type="match status" value="1"/>
</dbReference>
<protein>
    <submittedName>
        <fullName evidence="3">Lipase</fullName>
    </submittedName>
</protein>
<dbReference type="EMBL" id="MBDL01000009">
    <property type="protein sequence ID" value="ODA13309.1"/>
    <property type="molecule type" value="Genomic_DNA"/>
</dbReference>
<dbReference type="ESTHER" id="9gamm-a0a1c3cxe9">
    <property type="family name" value="Hormone-sensitive_lipase_like"/>
</dbReference>
<name>A0A1C3CXE9_9GAMM</name>
<dbReference type="RefSeq" id="WP_068887540.1">
    <property type="nucleotide sequence ID" value="NZ_CBCRUU010000002.1"/>
</dbReference>
<organism evidence="3 4">
    <name type="scientific">Acinetobacter celticus</name>
    <dbReference type="NCBI Taxonomy" id="1891224"/>
    <lineage>
        <taxon>Bacteria</taxon>
        <taxon>Pseudomonadati</taxon>
        <taxon>Pseudomonadota</taxon>
        <taxon>Gammaproteobacteria</taxon>
        <taxon>Moraxellales</taxon>
        <taxon>Moraxellaceae</taxon>
        <taxon>Acinetobacter</taxon>
    </lineage>
</organism>
<dbReference type="PANTHER" id="PTHR23025:SF4">
    <property type="entry name" value="ALPHA_BETA HYDROLASE FOLD-3 DOMAIN-CONTAINING PROTEIN"/>
    <property type="match status" value="1"/>
</dbReference>
<dbReference type="InterPro" id="IPR033140">
    <property type="entry name" value="Lipase_GDXG_put_SER_AS"/>
</dbReference>
<dbReference type="GO" id="GO:0004771">
    <property type="term" value="F:sterol ester esterase activity"/>
    <property type="evidence" value="ECO:0007669"/>
    <property type="project" value="TreeGrafter"/>
</dbReference>
<keyword evidence="4" id="KW-1185">Reference proteome</keyword>
<dbReference type="InterPro" id="IPR029058">
    <property type="entry name" value="AB_hydrolase_fold"/>
</dbReference>
<sequence>MTQINTAYVLSEEMQRLVYWNSVYSAADMDLDSCRAAYDAMCMHYTLPRDDRIDIQDHVIEHKNQKIGVRLYQPKAVQAPVTGWPCVLYFHGGGFVVGGLDSHEFLLSYLCQDLNIAVLCVDYRLAPEHHFPAAHDDCEFAYTWLKAHADQWNIDADNIIIAGDSAGGNLAAAVTVALQHTGQQAKGLVMVYPMLSTRFDLPAYRLHANAPLLTRADCEYYLREYAPDDSQWNDLRLAPLLADDFSDMPETFIAVAEFDPVADDGKCFAEKLAQAGITQQLYVAQGMLHGGLRLMRDCPEVQQLYQHMLNAIQQMIHKI</sequence>
<evidence type="ECO:0000313" key="3">
    <source>
        <dbReference type="EMBL" id="ODA13309.1"/>
    </source>
</evidence>
<dbReference type="GO" id="GO:0019433">
    <property type="term" value="P:triglyceride catabolic process"/>
    <property type="evidence" value="ECO:0007669"/>
    <property type="project" value="TreeGrafter"/>
</dbReference>
<gene>
    <name evidence="3" type="ORF">BBP83_07690</name>
</gene>
<dbReference type="GO" id="GO:0004806">
    <property type="term" value="F:triacylglycerol lipase activity"/>
    <property type="evidence" value="ECO:0007669"/>
    <property type="project" value="TreeGrafter"/>
</dbReference>
<dbReference type="STRING" id="1891224.BBP83_07690"/>
<proteinExistence type="predicted"/>